<dbReference type="EMBL" id="BKAV01000007">
    <property type="protein sequence ID" value="GEQ00074.1"/>
    <property type="molecule type" value="Genomic_DNA"/>
</dbReference>
<dbReference type="InterPro" id="IPR032561">
    <property type="entry name" value="DUF4930"/>
</dbReference>
<keyword evidence="1" id="KW-0812">Transmembrane</keyword>
<protein>
    <submittedName>
        <fullName evidence="2">DUF4930 domain-containing protein</fullName>
    </submittedName>
</protein>
<reference evidence="2 5" key="2">
    <citation type="submission" date="2019-07" db="EMBL/GenBank/DDBJ databases">
        <title>Whole genome shotgun sequence of Staphylococcus arlettae NBRC 109765.</title>
        <authorList>
            <person name="Hosoyama A."/>
            <person name="Uohara A."/>
            <person name="Ohji S."/>
            <person name="Ichikawa N."/>
        </authorList>
    </citation>
    <scope>NUCLEOTIDE SEQUENCE [LARGE SCALE GENOMIC DNA]</scope>
    <source>
        <strain evidence="2 5">NBRC 109765</strain>
    </source>
</reference>
<dbReference type="RefSeq" id="WP_002510432.1">
    <property type="nucleotide sequence ID" value="NZ_AP019698.1"/>
</dbReference>
<sequence length="152" mass="17962">MRFIFSIVKNIIAVIAIIIIVFFALKYAPFLKDQEWNPMYENKPSYQSNTTDPQLTRGQRYSVEDNDLLNNVPLGQTKQVFDWLNKKEFMSVSGLGRMGYNDEYLAGQRRDKFIIYKFGEDSIRVYSTEIEMHQDLQRLSQDIELKPREAYD</sequence>
<dbReference type="GeneID" id="97287559"/>
<dbReference type="OrthoDB" id="2411880at2"/>
<dbReference type="Proteomes" id="UP000254956">
    <property type="component" value="Unassembled WGS sequence"/>
</dbReference>
<evidence type="ECO:0000313" key="4">
    <source>
        <dbReference type="Proteomes" id="UP000254956"/>
    </source>
</evidence>
<dbReference type="EMBL" id="UGZE01000001">
    <property type="protein sequence ID" value="SUJ18519.1"/>
    <property type="molecule type" value="Genomic_DNA"/>
</dbReference>
<dbReference type="Proteomes" id="UP000321598">
    <property type="component" value="Unassembled WGS sequence"/>
</dbReference>
<proteinExistence type="predicted"/>
<dbReference type="Pfam" id="PF16284">
    <property type="entry name" value="DUF4930"/>
    <property type="match status" value="1"/>
</dbReference>
<reference evidence="3 4" key="1">
    <citation type="submission" date="2018-06" db="EMBL/GenBank/DDBJ databases">
        <authorList>
            <consortium name="Pathogen Informatics"/>
            <person name="Doyle S."/>
        </authorList>
    </citation>
    <scope>NUCLEOTIDE SEQUENCE [LARGE SCALE GENOMIC DNA]</scope>
    <source>
        <strain evidence="3 4">NCTC12413</strain>
    </source>
</reference>
<organism evidence="3 4">
    <name type="scientific">Staphylococcus arlettae</name>
    <dbReference type="NCBI Taxonomy" id="29378"/>
    <lineage>
        <taxon>Bacteria</taxon>
        <taxon>Bacillati</taxon>
        <taxon>Bacillota</taxon>
        <taxon>Bacilli</taxon>
        <taxon>Bacillales</taxon>
        <taxon>Staphylococcaceae</taxon>
        <taxon>Staphylococcus</taxon>
    </lineage>
</organism>
<dbReference type="AlphaFoldDB" id="A0A380CDY2"/>
<feature type="transmembrane region" description="Helical" evidence="1">
    <location>
        <begin position="7"/>
        <end position="25"/>
    </location>
</feature>
<name>A0A380CDY2_9STAP</name>
<evidence type="ECO:0000313" key="5">
    <source>
        <dbReference type="Proteomes" id="UP000321598"/>
    </source>
</evidence>
<keyword evidence="1" id="KW-0472">Membrane</keyword>
<keyword evidence="5" id="KW-1185">Reference proteome</keyword>
<gene>
    <name evidence="3" type="ORF">NCTC12413_01280</name>
    <name evidence="2" type="ORF">SAR03_11110</name>
</gene>
<evidence type="ECO:0000313" key="2">
    <source>
        <dbReference type="EMBL" id="GEQ00074.1"/>
    </source>
</evidence>
<keyword evidence="1" id="KW-1133">Transmembrane helix</keyword>
<evidence type="ECO:0000313" key="3">
    <source>
        <dbReference type="EMBL" id="SUJ18519.1"/>
    </source>
</evidence>
<accession>A0A380CDY2</accession>
<evidence type="ECO:0000256" key="1">
    <source>
        <dbReference type="SAM" id="Phobius"/>
    </source>
</evidence>